<feature type="compositionally biased region" description="Low complexity" evidence="1">
    <location>
        <begin position="88"/>
        <end position="98"/>
    </location>
</feature>
<feature type="region of interest" description="Disordered" evidence="1">
    <location>
        <begin position="1"/>
        <end position="31"/>
    </location>
</feature>
<proteinExistence type="predicted"/>
<protein>
    <submittedName>
        <fullName evidence="2">Uncharacterized protein</fullName>
    </submittedName>
</protein>
<comment type="caution">
    <text evidence="2">The sequence shown here is derived from an EMBL/GenBank/DDBJ whole genome shotgun (WGS) entry which is preliminary data.</text>
</comment>
<keyword evidence="3" id="KW-1185">Reference proteome</keyword>
<dbReference type="OrthoDB" id="3055958at2759"/>
<accession>A0A8H6XBR4</accession>
<sequence>MSLKLKLRLTPSGSAQSAAPPVTEPPRNSFTMTDYYRATREEYYSPISRAESLSPGSLYADSSTSPTQLGHIQEGSELDLSDDEGVEEAAASAGAGAARVPKRTAVFWHVFDALFRKWRRQKVGNNNYHKTPRAHAHL</sequence>
<name>A0A8H6XBR4_9AGAR</name>
<feature type="region of interest" description="Disordered" evidence="1">
    <location>
        <begin position="47"/>
        <end position="99"/>
    </location>
</feature>
<reference evidence="2" key="1">
    <citation type="submission" date="2020-05" db="EMBL/GenBank/DDBJ databases">
        <title>Mycena genomes resolve the evolution of fungal bioluminescence.</title>
        <authorList>
            <person name="Tsai I.J."/>
        </authorList>
    </citation>
    <scope>NUCLEOTIDE SEQUENCE</scope>
    <source>
        <strain evidence="2">CCC161011</strain>
    </source>
</reference>
<gene>
    <name evidence="2" type="ORF">MVEN_02004100</name>
</gene>
<feature type="compositionally biased region" description="Polar residues" evidence="1">
    <location>
        <begin position="60"/>
        <end position="70"/>
    </location>
</feature>
<feature type="compositionally biased region" description="Acidic residues" evidence="1">
    <location>
        <begin position="76"/>
        <end position="87"/>
    </location>
</feature>
<evidence type="ECO:0000313" key="3">
    <source>
        <dbReference type="Proteomes" id="UP000620124"/>
    </source>
</evidence>
<evidence type="ECO:0000313" key="2">
    <source>
        <dbReference type="EMBL" id="KAF7337814.1"/>
    </source>
</evidence>
<organism evidence="2 3">
    <name type="scientific">Mycena venus</name>
    <dbReference type="NCBI Taxonomy" id="2733690"/>
    <lineage>
        <taxon>Eukaryota</taxon>
        <taxon>Fungi</taxon>
        <taxon>Dikarya</taxon>
        <taxon>Basidiomycota</taxon>
        <taxon>Agaricomycotina</taxon>
        <taxon>Agaricomycetes</taxon>
        <taxon>Agaricomycetidae</taxon>
        <taxon>Agaricales</taxon>
        <taxon>Marasmiineae</taxon>
        <taxon>Mycenaceae</taxon>
        <taxon>Mycena</taxon>
    </lineage>
</organism>
<dbReference type="AlphaFoldDB" id="A0A8H6XBR4"/>
<evidence type="ECO:0000256" key="1">
    <source>
        <dbReference type="SAM" id="MobiDB-lite"/>
    </source>
</evidence>
<dbReference type="Proteomes" id="UP000620124">
    <property type="component" value="Unassembled WGS sequence"/>
</dbReference>
<dbReference type="EMBL" id="JACAZI010000021">
    <property type="protein sequence ID" value="KAF7337814.1"/>
    <property type="molecule type" value="Genomic_DNA"/>
</dbReference>